<dbReference type="PANTHER" id="PTHR10687:SF2">
    <property type="entry name" value="SECRETORY CARRIER-ASSOCIATED MEMBRANE PROTEIN"/>
    <property type="match status" value="1"/>
</dbReference>
<evidence type="ECO:0000256" key="3">
    <source>
        <dbReference type="ARBA" id="ARBA00022692"/>
    </source>
</evidence>
<reference evidence="9 10" key="1">
    <citation type="submission" date="2017-08" db="EMBL/GenBank/DDBJ databases">
        <title>Acidophilic green algal genome provides insights into adaptation to an acidic environment.</title>
        <authorList>
            <person name="Hirooka S."/>
            <person name="Hirose Y."/>
            <person name="Kanesaki Y."/>
            <person name="Higuchi S."/>
            <person name="Fujiwara T."/>
            <person name="Onuma R."/>
            <person name="Era A."/>
            <person name="Ohbayashi R."/>
            <person name="Uzuka A."/>
            <person name="Nozaki H."/>
            <person name="Yoshikawa H."/>
            <person name="Miyagishima S.Y."/>
        </authorList>
    </citation>
    <scope>NUCLEOTIDE SEQUENCE [LARGE SCALE GENOMIC DNA]</scope>
    <source>
        <strain evidence="9 10">NIES-2499</strain>
    </source>
</reference>
<dbReference type="STRING" id="1157962.A0A250XHK9"/>
<comment type="similarity">
    <text evidence="2 6">Belongs to the SCAMP family.</text>
</comment>
<evidence type="ECO:0000256" key="8">
    <source>
        <dbReference type="SAM" id="MobiDB-lite"/>
    </source>
</evidence>
<dbReference type="AlphaFoldDB" id="A0A250XHK9"/>
<feature type="transmembrane region" description="Helical" evidence="6">
    <location>
        <begin position="140"/>
        <end position="162"/>
    </location>
</feature>
<feature type="transmembrane region" description="Helical" evidence="6">
    <location>
        <begin position="168"/>
        <end position="193"/>
    </location>
</feature>
<keyword evidence="6" id="KW-0968">Cytoplasmic vesicle</keyword>
<evidence type="ECO:0000256" key="1">
    <source>
        <dbReference type="ARBA" id="ARBA00004003"/>
    </source>
</evidence>
<dbReference type="GO" id="GO:0005886">
    <property type="term" value="C:plasma membrane"/>
    <property type="evidence" value="ECO:0007669"/>
    <property type="project" value="UniProtKB-SubCell"/>
</dbReference>
<evidence type="ECO:0000256" key="7">
    <source>
        <dbReference type="SAM" id="Coils"/>
    </source>
</evidence>
<evidence type="ECO:0000313" key="10">
    <source>
        <dbReference type="Proteomes" id="UP000232323"/>
    </source>
</evidence>
<dbReference type="GO" id="GO:0030658">
    <property type="term" value="C:transport vesicle membrane"/>
    <property type="evidence" value="ECO:0007669"/>
    <property type="project" value="UniProtKB-SubCell"/>
</dbReference>
<keyword evidence="6" id="KW-1003">Cell membrane</keyword>
<evidence type="ECO:0000256" key="4">
    <source>
        <dbReference type="ARBA" id="ARBA00022989"/>
    </source>
</evidence>
<dbReference type="EMBL" id="BEGY01000080">
    <property type="protein sequence ID" value="GAX82412.1"/>
    <property type="molecule type" value="Genomic_DNA"/>
</dbReference>
<protein>
    <recommendedName>
        <fullName evidence="6">Secretory carrier-associated membrane protein</fullName>
        <shortName evidence="6">Secretory carrier membrane protein</shortName>
    </recommendedName>
</protein>
<gene>
    <name evidence="9" type="ORF">CEUSTIGMA_g9840.t1</name>
</gene>
<keyword evidence="10" id="KW-1185">Reference proteome</keyword>
<keyword evidence="4 6" id="KW-1133">Transmembrane helix</keyword>
<evidence type="ECO:0000256" key="5">
    <source>
        <dbReference type="ARBA" id="ARBA00023136"/>
    </source>
</evidence>
<comment type="subcellular location">
    <subcellularLocation>
        <location evidence="6">Cell membrane</location>
        <topology evidence="6">Multi-pass membrane protein</topology>
    </subcellularLocation>
    <subcellularLocation>
        <location evidence="6">Cytoplasmic vesicle</location>
        <location evidence="6">Secretory vesicle membrane</location>
        <topology evidence="6">Multi-pass membrane protein</topology>
    </subcellularLocation>
</comment>
<evidence type="ECO:0000256" key="6">
    <source>
        <dbReference type="RuleBase" id="RU363122"/>
    </source>
</evidence>
<feature type="transmembrane region" description="Helical" evidence="6">
    <location>
        <begin position="205"/>
        <end position="229"/>
    </location>
</feature>
<accession>A0A250XHK9</accession>
<dbReference type="Proteomes" id="UP000232323">
    <property type="component" value="Unassembled WGS sequence"/>
</dbReference>
<dbReference type="GO" id="GO:0032588">
    <property type="term" value="C:trans-Golgi network membrane"/>
    <property type="evidence" value="ECO:0007669"/>
    <property type="project" value="TreeGrafter"/>
</dbReference>
<feature type="compositionally biased region" description="Gly residues" evidence="8">
    <location>
        <begin position="1"/>
        <end position="10"/>
    </location>
</feature>
<comment type="function">
    <text evidence="1 6">Probably involved in membrane trafficking.</text>
</comment>
<dbReference type="InterPro" id="IPR007273">
    <property type="entry name" value="SCAMP"/>
</dbReference>
<keyword evidence="5 6" id="KW-0472">Membrane</keyword>
<keyword evidence="7" id="KW-0175">Coiled coil</keyword>
<evidence type="ECO:0000313" key="9">
    <source>
        <dbReference type="EMBL" id="GAX82412.1"/>
    </source>
</evidence>
<feature type="coiled-coil region" evidence="7">
    <location>
        <begin position="74"/>
        <end position="106"/>
    </location>
</feature>
<keyword evidence="3 6" id="KW-0812">Transmembrane</keyword>
<organism evidence="9 10">
    <name type="scientific">Chlamydomonas eustigma</name>
    <dbReference type="NCBI Taxonomy" id="1157962"/>
    <lineage>
        <taxon>Eukaryota</taxon>
        <taxon>Viridiplantae</taxon>
        <taxon>Chlorophyta</taxon>
        <taxon>core chlorophytes</taxon>
        <taxon>Chlorophyceae</taxon>
        <taxon>CS clade</taxon>
        <taxon>Chlamydomonadales</taxon>
        <taxon>Chlamydomonadaceae</taxon>
        <taxon>Chlamydomonas</taxon>
    </lineage>
</organism>
<feature type="region of interest" description="Disordered" evidence="8">
    <location>
        <begin position="1"/>
        <end position="67"/>
    </location>
</feature>
<proteinExistence type="inferred from homology"/>
<name>A0A250XHK9_9CHLO</name>
<keyword evidence="6" id="KW-0813">Transport</keyword>
<comment type="caution">
    <text evidence="9">The sequence shown here is derived from an EMBL/GenBank/DDBJ whole genome shotgun (WGS) entry which is preliminary data.</text>
</comment>
<evidence type="ECO:0000256" key="2">
    <source>
        <dbReference type="ARBA" id="ARBA00010482"/>
    </source>
</evidence>
<dbReference type="PANTHER" id="PTHR10687">
    <property type="entry name" value="SECRETORY CARRIER-ASSOCIATED MEMBRANE PROTEIN SCAMP"/>
    <property type="match status" value="1"/>
</dbReference>
<sequence length="313" mass="34456">MATGGWGGAAGAWSNPKTSTPEHEDEDDSPHVQNGVAPSATTGYAGAYANPQYNGPPPAAATAFTTPSTSVDVNREALLDKREAELRAKEAELRALEQQLKDTGVVLKKKNWPICYPLVHHDIPGDIPENSRRVVREIYFCWWGLVTCMLWNFFCASTMLGTNNTNRVASWFLSIFFAVLGIPLSFWGWYLSIYDAAAQDSTFGYVKFFLCFAINCLWCIWCAVGPQLGAASWSFAGWLTAFPGFGESTFIGTVYIVGAAIWSVLSVYTLWCMKDAYLFFRGKGGVEQAKQEAALAAFRAGMQNQQQQGSQRV</sequence>
<feature type="transmembrane region" description="Helical" evidence="6">
    <location>
        <begin position="249"/>
        <end position="271"/>
    </location>
</feature>
<dbReference type="GO" id="GO:0055038">
    <property type="term" value="C:recycling endosome membrane"/>
    <property type="evidence" value="ECO:0007669"/>
    <property type="project" value="TreeGrafter"/>
</dbReference>
<dbReference type="Pfam" id="PF04144">
    <property type="entry name" value="SCAMP"/>
    <property type="match status" value="1"/>
</dbReference>
<dbReference type="OrthoDB" id="242866at2759"/>
<dbReference type="GO" id="GO:0015031">
    <property type="term" value="P:protein transport"/>
    <property type="evidence" value="ECO:0007669"/>
    <property type="project" value="InterPro"/>
</dbReference>